<comment type="similarity">
    <text evidence="2">Belongs to the purine-cytosine permease (2.A.39) family.</text>
</comment>
<proteinExistence type="inferred from homology"/>
<dbReference type="KEGG" id="msho:MSHO_61140"/>
<dbReference type="GO" id="GO:0005886">
    <property type="term" value="C:plasma membrane"/>
    <property type="evidence" value="ECO:0007669"/>
    <property type="project" value="TreeGrafter"/>
</dbReference>
<name>A0A7I7LN95_9MYCO</name>
<evidence type="ECO:0000256" key="2">
    <source>
        <dbReference type="ARBA" id="ARBA00008974"/>
    </source>
</evidence>
<dbReference type="InterPro" id="IPR001248">
    <property type="entry name" value="Pur-cyt_permease"/>
</dbReference>
<keyword evidence="5 7" id="KW-0472">Membrane</keyword>
<accession>A0A7I7LN95</accession>
<sequence>MIDTTAPHSPVHSPSHGAGPANIKPDYHPPLTNDDLAPLREQTWGTYNIFAFWMSDVHSVGGYVTAGSLFALGLASWQVLVSLIIAITIVYFLCNLVARPSQATGVPYPVICRTTFGVLGANIPAIIRGLIAVAWYGIQTYLASAALDVVMIKLFPGLALYAVVEDYGFLGLPALGWASYLILWVLQACVFWRGMEAIRKFIDFCGPAVYVVMFPLSGYLISKAGWAAIDLNLGDVRYSGWDAIPVMLGAIALVVSYFSGPMLNFGDFSRYGRSFGAVRKGNFLGLPLNFLLFSLLVVVTASLTVPVFGELITDPVQTVARIDSTFAIILGASTFTIATIGINIVANFISPAFDFSNVNPQRISWRTGGMIAAVGSALITPWNLYNHPDVINYTLETLGAFIGPLFGVLIADYYLVRKQHVVVDDLFSLSHDGTYWYRKGYNPAAVIATAVSAAIAMVPVLASDVYGMYTAAEYSWFIGCGVALVVYYLLATRGRLAIAPPYRPVGAGLTARQCSAISTRRASHTRSWDRTWSRKRCRAAVLAGRPTSLQCKPTDSIFGLPARPSAYSTSNASRRWAKISSPLENPAGEANRMSLVSRVYGTTR</sequence>
<feature type="transmembrane region" description="Helical" evidence="7">
    <location>
        <begin position="367"/>
        <end position="385"/>
    </location>
</feature>
<feature type="transmembrane region" description="Helical" evidence="7">
    <location>
        <begin position="204"/>
        <end position="221"/>
    </location>
</feature>
<evidence type="ECO:0000313" key="9">
    <source>
        <dbReference type="Proteomes" id="UP000467164"/>
    </source>
</evidence>
<evidence type="ECO:0000256" key="1">
    <source>
        <dbReference type="ARBA" id="ARBA00004141"/>
    </source>
</evidence>
<evidence type="ECO:0000256" key="4">
    <source>
        <dbReference type="ARBA" id="ARBA00022989"/>
    </source>
</evidence>
<dbReference type="Gene3D" id="1.10.4160.10">
    <property type="entry name" value="Hydantoin permease"/>
    <property type="match status" value="1"/>
</dbReference>
<dbReference type="GO" id="GO:0015205">
    <property type="term" value="F:nucleobase transmembrane transporter activity"/>
    <property type="evidence" value="ECO:0007669"/>
    <property type="project" value="TreeGrafter"/>
</dbReference>
<gene>
    <name evidence="8" type="ORF">MSHO_61140</name>
</gene>
<keyword evidence="3 7" id="KW-0812">Transmembrane</keyword>
<reference evidence="8 9" key="1">
    <citation type="journal article" date="2019" name="Emerg. Microbes Infect.">
        <title>Comprehensive subspecies identification of 175 nontuberculous mycobacteria species based on 7547 genomic profiles.</title>
        <authorList>
            <person name="Matsumoto Y."/>
            <person name="Kinjo T."/>
            <person name="Motooka D."/>
            <person name="Nabeya D."/>
            <person name="Jung N."/>
            <person name="Uechi K."/>
            <person name="Horii T."/>
            <person name="Iida T."/>
            <person name="Fujita J."/>
            <person name="Nakamura S."/>
        </authorList>
    </citation>
    <scope>NUCLEOTIDE SEQUENCE [LARGE SCALE GENOMIC DNA]</scope>
    <source>
        <strain evidence="8 9">JCM 12657</strain>
    </source>
</reference>
<evidence type="ECO:0000256" key="6">
    <source>
        <dbReference type="SAM" id="MobiDB-lite"/>
    </source>
</evidence>
<feature type="transmembrane region" description="Helical" evidence="7">
    <location>
        <begin position="474"/>
        <end position="491"/>
    </location>
</feature>
<dbReference type="AlphaFoldDB" id="A0A7I7LN95"/>
<dbReference type="CDD" id="cd11555">
    <property type="entry name" value="SLC-NCS1sbd_u1"/>
    <property type="match status" value="1"/>
</dbReference>
<protein>
    <submittedName>
        <fullName evidence="8">Nitrate reductase</fullName>
    </submittedName>
</protein>
<dbReference type="PANTHER" id="PTHR30618:SF6">
    <property type="entry name" value="NCS1 FAMILY NUCLEOBASE:CATION SYMPORTER-1"/>
    <property type="match status" value="1"/>
</dbReference>
<dbReference type="PANTHER" id="PTHR30618">
    <property type="entry name" value="NCS1 FAMILY PURINE/PYRIMIDINE TRANSPORTER"/>
    <property type="match status" value="1"/>
</dbReference>
<feature type="transmembrane region" description="Helical" evidence="7">
    <location>
        <begin position="283"/>
        <end position="305"/>
    </location>
</feature>
<comment type="subcellular location">
    <subcellularLocation>
        <location evidence="1">Membrane</location>
        <topology evidence="1">Multi-pass membrane protein</topology>
    </subcellularLocation>
</comment>
<feature type="transmembrane region" description="Helical" evidence="7">
    <location>
        <begin position="79"/>
        <end position="98"/>
    </location>
</feature>
<dbReference type="EMBL" id="AP022572">
    <property type="protein sequence ID" value="BBX60769.1"/>
    <property type="molecule type" value="Genomic_DNA"/>
</dbReference>
<evidence type="ECO:0000256" key="3">
    <source>
        <dbReference type="ARBA" id="ARBA00022692"/>
    </source>
</evidence>
<evidence type="ECO:0000256" key="7">
    <source>
        <dbReference type="SAM" id="Phobius"/>
    </source>
</evidence>
<feature type="transmembrane region" description="Helical" evidence="7">
    <location>
        <begin position="170"/>
        <end position="192"/>
    </location>
</feature>
<keyword evidence="9" id="KW-1185">Reference proteome</keyword>
<feature type="transmembrane region" description="Helical" evidence="7">
    <location>
        <begin position="444"/>
        <end position="462"/>
    </location>
</feature>
<feature type="region of interest" description="Disordered" evidence="6">
    <location>
        <begin position="1"/>
        <end position="24"/>
    </location>
</feature>
<feature type="transmembrane region" description="Helical" evidence="7">
    <location>
        <begin position="241"/>
        <end position="263"/>
    </location>
</feature>
<organism evidence="8 9">
    <name type="scientific">Mycobacterium shottsii</name>
    <dbReference type="NCBI Taxonomy" id="133549"/>
    <lineage>
        <taxon>Bacteria</taxon>
        <taxon>Bacillati</taxon>
        <taxon>Actinomycetota</taxon>
        <taxon>Actinomycetes</taxon>
        <taxon>Mycobacteriales</taxon>
        <taxon>Mycobacteriaceae</taxon>
        <taxon>Mycobacterium</taxon>
        <taxon>Mycobacterium ulcerans group</taxon>
    </lineage>
</organism>
<dbReference type="Proteomes" id="UP000467164">
    <property type="component" value="Chromosome"/>
</dbReference>
<evidence type="ECO:0000256" key="5">
    <source>
        <dbReference type="ARBA" id="ARBA00023136"/>
    </source>
</evidence>
<evidence type="ECO:0000313" key="8">
    <source>
        <dbReference type="EMBL" id="BBX60769.1"/>
    </source>
</evidence>
<feature type="transmembrane region" description="Helical" evidence="7">
    <location>
        <begin position="325"/>
        <end position="346"/>
    </location>
</feature>
<dbReference type="InterPro" id="IPR045225">
    <property type="entry name" value="Uracil/uridine/allantoin_perm"/>
</dbReference>
<feature type="transmembrane region" description="Helical" evidence="7">
    <location>
        <begin position="397"/>
        <end position="416"/>
    </location>
</feature>
<keyword evidence="4 7" id="KW-1133">Transmembrane helix</keyword>
<feature type="transmembrane region" description="Helical" evidence="7">
    <location>
        <begin position="118"/>
        <end position="138"/>
    </location>
</feature>
<dbReference type="Pfam" id="PF02133">
    <property type="entry name" value="Transp_cyt_pur"/>
    <property type="match status" value="1"/>
</dbReference>